<dbReference type="PROSITE" id="PS50050">
    <property type="entry name" value="TNFR_NGFR_2"/>
    <property type="match status" value="1"/>
</dbReference>
<organism evidence="5">
    <name type="scientific">Thrips palmi</name>
    <name type="common">Melon thrips</name>
    <dbReference type="NCBI Taxonomy" id="161013"/>
    <lineage>
        <taxon>Eukaryota</taxon>
        <taxon>Metazoa</taxon>
        <taxon>Ecdysozoa</taxon>
        <taxon>Arthropoda</taxon>
        <taxon>Hexapoda</taxon>
        <taxon>Insecta</taxon>
        <taxon>Pterygota</taxon>
        <taxon>Neoptera</taxon>
        <taxon>Paraneoptera</taxon>
        <taxon>Thysanoptera</taxon>
        <taxon>Terebrantia</taxon>
        <taxon>Thripoidea</taxon>
        <taxon>Thripidae</taxon>
        <taxon>Thrips</taxon>
    </lineage>
</organism>
<dbReference type="AlphaFoldDB" id="A0A6P8YT52"/>
<dbReference type="SUPFAM" id="SSF57586">
    <property type="entry name" value="TNF receptor-like"/>
    <property type="match status" value="1"/>
</dbReference>
<evidence type="ECO:0000313" key="5">
    <source>
        <dbReference type="RefSeq" id="XP_034240276.1"/>
    </source>
</evidence>
<dbReference type="Gene3D" id="2.10.50.10">
    <property type="entry name" value="Tumor Necrosis Factor Receptor, subunit A, domain 2"/>
    <property type="match status" value="1"/>
</dbReference>
<keyword evidence="4" id="KW-1185">Reference proteome</keyword>
<dbReference type="InterPro" id="IPR001368">
    <property type="entry name" value="TNFR/NGFR_Cys_rich_reg"/>
</dbReference>
<keyword evidence="1" id="KW-1015">Disulfide bond</keyword>
<feature type="domain" description="TNFR-Cys" evidence="3">
    <location>
        <begin position="29"/>
        <end position="70"/>
    </location>
</feature>
<evidence type="ECO:0000256" key="2">
    <source>
        <dbReference type="SAM" id="MobiDB-lite"/>
    </source>
</evidence>
<feature type="disulfide bond" evidence="1">
    <location>
        <begin position="49"/>
        <end position="62"/>
    </location>
</feature>
<evidence type="ECO:0000313" key="4">
    <source>
        <dbReference type="Proteomes" id="UP000515158"/>
    </source>
</evidence>
<gene>
    <name evidence="5" type="primary">LOC117644769</name>
</gene>
<dbReference type="Pfam" id="PF00020">
    <property type="entry name" value="TNFR_c6"/>
    <property type="match status" value="1"/>
</dbReference>
<feature type="region of interest" description="Disordered" evidence="2">
    <location>
        <begin position="221"/>
        <end position="292"/>
    </location>
</feature>
<sequence>MRLEAVLLFLPPDITVSKTTFQMAALRTTEISGETFSAHHSARAACLLCSRCGAGLFVAKECTLTHDTVCAACHPPPPLHRRNEDYALRCSRNVPREDDDEYVLGDAPADDRQDGPGHHVHGGLASYGLSQSSLPPRSKSDMARSILADPGAVEKTSLATGASTASTTRGRLPHVLLADDDDVPEEYSLLQRQHAQAGPAYSVLTDDGPVLVAPNRHAAKAKAATAATPRPPPPRYVASPLRISSPALPASWGRPSAPSLNTRQTRLGMPPRPASSSDLALPLRHHTDDGDMNAEEVGRLML</sequence>
<proteinExistence type="predicted"/>
<evidence type="ECO:0000256" key="1">
    <source>
        <dbReference type="PROSITE-ProRule" id="PRU00206"/>
    </source>
</evidence>
<dbReference type="OrthoDB" id="10048028at2759"/>
<protein>
    <submittedName>
        <fullName evidence="5">Uncharacterized protein LOC117644769</fullName>
    </submittedName>
</protein>
<reference evidence="5" key="1">
    <citation type="submission" date="2025-08" db="UniProtKB">
        <authorList>
            <consortium name="RefSeq"/>
        </authorList>
    </citation>
    <scope>IDENTIFICATION</scope>
    <source>
        <tissue evidence="5">Total insect</tissue>
    </source>
</reference>
<feature type="region of interest" description="Disordered" evidence="2">
    <location>
        <begin position="99"/>
        <end position="141"/>
    </location>
</feature>
<feature type="repeat" description="TNFR-Cys" evidence="1">
    <location>
        <begin position="29"/>
        <end position="70"/>
    </location>
</feature>
<dbReference type="SMART" id="SM00208">
    <property type="entry name" value="TNFR"/>
    <property type="match status" value="1"/>
</dbReference>
<comment type="caution">
    <text evidence="1">Lacks conserved residue(s) required for the propagation of feature annotation.</text>
</comment>
<dbReference type="KEGG" id="tpal:117644769"/>
<dbReference type="GeneID" id="117644769"/>
<evidence type="ECO:0000259" key="3">
    <source>
        <dbReference type="PROSITE" id="PS50050"/>
    </source>
</evidence>
<accession>A0A6P8YT52</accession>
<dbReference type="RefSeq" id="XP_034240276.1">
    <property type="nucleotide sequence ID" value="XM_034384385.1"/>
</dbReference>
<dbReference type="InParanoid" id="A0A6P8YT52"/>
<feature type="disulfide bond" evidence="1">
    <location>
        <begin position="52"/>
        <end position="70"/>
    </location>
</feature>
<name>A0A6P8YT52_THRPL</name>
<dbReference type="Proteomes" id="UP000515158">
    <property type="component" value="Unplaced"/>
</dbReference>